<dbReference type="PANTHER" id="PTHR44051">
    <property type="entry name" value="GLUTATHIONE S-TRANSFERASE-RELATED"/>
    <property type="match status" value="1"/>
</dbReference>
<evidence type="ECO:0008006" key="5">
    <source>
        <dbReference type="Google" id="ProtNLM"/>
    </source>
</evidence>
<dbReference type="Gene3D" id="3.40.30.10">
    <property type="entry name" value="Glutaredoxin"/>
    <property type="match status" value="1"/>
</dbReference>
<dbReference type="PROSITE" id="PS50405">
    <property type="entry name" value="GST_CTER"/>
    <property type="match status" value="1"/>
</dbReference>
<evidence type="ECO:0000259" key="1">
    <source>
        <dbReference type="PROSITE" id="PS50404"/>
    </source>
</evidence>
<organism evidence="3 4">
    <name type="scientific">Burkholderia pyrrocinia</name>
    <name type="common">Pseudomonas pyrrocinia</name>
    <dbReference type="NCBI Taxonomy" id="60550"/>
    <lineage>
        <taxon>Bacteria</taxon>
        <taxon>Pseudomonadati</taxon>
        <taxon>Pseudomonadota</taxon>
        <taxon>Betaproteobacteria</taxon>
        <taxon>Burkholderiales</taxon>
        <taxon>Burkholderiaceae</taxon>
        <taxon>Burkholderia</taxon>
        <taxon>Burkholderia cepacia complex</taxon>
    </lineage>
</organism>
<dbReference type="SFLD" id="SFLDG01151">
    <property type="entry name" value="Main.2:_Nu-like"/>
    <property type="match status" value="1"/>
</dbReference>
<dbReference type="Proteomes" id="UP000253104">
    <property type="component" value="Chromosome mHSR5_A"/>
</dbReference>
<dbReference type="Gene3D" id="3.40.50.1240">
    <property type="entry name" value="Phosphoglycerate mutase-like"/>
    <property type="match status" value="1"/>
</dbReference>
<feature type="domain" description="GST N-terminal" evidence="1">
    <location>
        <begin position="239"/>
        <end position="326"/>
    </location>
</feature>
<dbReference type="AlphaFoldDB" id="A0A2Z5MWZ5"/>
<gene>
    <name evidence="3" type="ORF">CUJ89_12400</name>
</gene>
<dbReference type="InterPro" id="IPR040079">
    <property type="entry name" value="Glutathione_S-Trfase"/>
</dbReference>
<evidence type="ECO:0000259" key="2">
    <source>
        <dbReference type="PROSITE" id="PS50405"/>
    </source>
</evidence>
<dbReference type="InterPro" id="IPR004046">
    <property type="entry name" value="GST_C"/>
</dbReference>
<dbReference type="EMBL" id="CP024902">
    <property type="protein sequence ID" value="AXF21198.1"/>
    <property type="molecule type" value="Genomic_DNA"/>
</dbReference>
<dbReference type="Pfam" id="PF02798">
    <property type="entry name" value="GST_N"/>
    <property type="match status" value="1"/>
</dbReference>
<dbReference type="CDD" id="cd03048">
    <property type="entry name" value="GST_N_Ure2p_like"/>
    <property type="match status" value="1"/>
</dbReference>
<dbReference type="CDD" id="cd10291">
    <property type="entry name" value="GST_C_YfcG_like"/>
    <property type="match status" value="1"/>
</dbReference>
<dbReference type="InterPro" id="IPR036282">
    <property type="entry name" value="Glutathione-S-Trfase_C_sf"/>
</dbReference>
<evidence type="ECO:0000313" key="3">
    <source>
        <dbReference type="EMBL" id="AXF21198.1"/>
    </source>
</evidence>
<dbReference type="SFLD" id="SFLDG00358">
    <property type="entry name" value="Main_(cytGST)"/>
    <property type="match status" value="1"/>
</dbReference>
<dbReference type="SUPFAM" id="SSF53254">
    <property type="entry name" value="Phosphoglycerate mutase-like"/>
    <property type="match status" value="1"/>
</dbReference>
<dbReference type="InterPro" id="IPR013078">
    <property type="entry name" value="His_Pase_superF_clade-1"/>
</dbReference>
<dbReference type="InterPro" id="IPR004045">
    <property type="entry name" value="Glutathione_S-Trfase_N"/>
</dbReference>
<dbReference type="InterPro" id="IPR036249">
    <property type="entry name" value="Thioredoxin-like_sf"/>
</dbReference>
<accession>A0A2Z5MWZ5</accession>
<dbReference type="InterPro" id="IPR010987">
    <property type="entry name" value="Glutathione-S-Trfase_C-like"/>
</dbReference>
<dbReference type="OrthoDB" id="81087at2"/>
<evidence type="ECO:0000313" key="4">
    <source>
        <dbReference type="Proteomes" id="UP000253104"/>
    </source>
</evidence>
<dbReference type="SUPFAM" id="SSF52833">
    <property type="entry name" value="Thioredoxin-like"/>
    <property type="match status" value="1"/>
</dbReference>
<dbReference type="SUPFAM" id="SSF47616">
    <property type="entry name" value="GST C-terminal domain-like"/>
    <property type="match status" value="1"/>
</dbReference>
<proteinExistence type="predicted"/>
<sequence>MGRRTRRHLAECAHAHQVAARRRDDAAARTASRHRARSFRRIAASCGRARRHHRISRETPAALQALIRHVLFRIASPPPHLPDAARREIRGGHLSDTPPPEQHRDAFLRVLDGIEPESTRFLGGKTIGELIDRVLPPLDALRAERSWDTALLVLHGGVNCALLSHATVPGQRRFIGHLSQATGCINALDVGDDLPPARAYAYASADTFPSSAARVDPCSNGRLSRRAAGAVFAHATQELTMIDVYSWATPNGHKVHVMLEETGLAYRVHPVDIGAGDQFEPEFLKISPNNKIPAIVDPDGPGGKPISLFESGAILIYLAEKTGKFLPTDPAARYATLEWLMFQMGGVGPMLGQAHHFRLYAPEKIEYAVNRYTNEAKRLYNVMEKRLGESEYLAGDAYTIADIATFPWTRSWQNQGIVLDELPNVKRWHEAISARPAVQRGVEVLASMRKALQDDKAREVLFGATQYAKH</sequence>
<feature type="domain" description="GST C-terminal" evidence="2">
    <location>
        <begin position="329"/>
        <end position="458"/>
    </location>
</feature>
<dbReference type="PANTHER" id="PTHR44051:SF19">
    <property type="entry name" value="DISULFIDE-BOND OXIDOREDUCTASE YFCG"/>
    <property type="match status" value="1"/>
</dbReference>
<dbReference type="Gene3D" id="1.20.1050.10">
    <property type="match status" value="1"/>
</dbReference>
<dbReference type="Pfam" id="PF00300">
    <property type="entry name" value="His_Phos_1"/>
    <property type="match status" value="1"/>
</dbReference>
<dbReference type="SFLD" id="SFLDS00019">
    <property type="entry name" value="Glutathione_Transferase_(cytos"/>
    <property type="match status" value="1"/>
</dbReference>
<dbReference type="PROSITE" id="PS50404">
    <property type="entry name" value="GST_NTER"/>
    <property type="match status" value="1"/>
</dbReference>
<name>A0A2Z5MWZ5_BURPY</name>
<dbReference type="InterPro" id="IPR029033">
    <property type="entry name" value="His_PPase_superfam"/>
</dbReference>
<reference evidence="3 4" key="1">
    <citation type="journal article" date="2018" name="ISME J.">
        <title>Involvement of Burkholderiaceae and sulfurous volatiles in disease-suppressive soils.</title>
        <authorList>
            <person name="Carrion V.J."/>
            <person name="Cordovez V."/>
            <person name="Tyc O."/>
            <person name="Etalo D.W."/>
            <person name="de Bruijn I."/>
            <person name="de Jager V.C."/>
            <person name="Medema M.H."/>
            <person name="Eberl L."/>
            <person name="Raaijmakers J.M."/>
        </authorList>
    </citation>
    <scope>NUCLEOTIDE SEQUENCE [LARGE SCALE GENOMIC DNA]</scope>
    <source>
        <strain evidence="4">mHSR5</strain>
    </source>
</reference>
<protein>
    <recommendedName>
        <fullName evidence="5">Glutathione S-transferase</fullName>
    </recommendedName>
</protein>
<dbReference type="Pfam" id="PF00043">
    <property type="entry name" value="GST_C"/>
    <property type="match status" value="1"/>
</dbReference>